<keyword evidence="4" id="KW-1185">Reference proteome</keyword>
<evidence type="ECO:0000256" key="1">
    <source>
        <dbReference type="ARBA" id="ARBA00022614"/>
    </source>
</evidence>
<keyword evidence="1" id="KW-0433">Leucine-rich repeat</keyword>
<reference evidence="5" key="1">
    <citation type="submission" date="2016-11" db="UniProtKB">
        <authorList>
            <consortium name="WormBaseParasite"/>
        </authorList>
    </citation>
    <scope>IDENTIFICATION</scope>
</reference>
<dbReference type="InterPro" id="IPR003591">
    <property type="entry name" value="Leu-rich_rpt_typical-subtyp"/>
</dbReference>
<dbReference type="PANTHER" id="PTHR24369">
    <property type="entry name" value="ANTIGEN BSP, PUTATIVE-RELATED"/>
    <property type="match status" value="1"/>
</dbReference>
<sequence>MPEAKQDPSTIAALSCMIRTDFFDGLRDLYSIDVQGNRIDNVQSLAWANLPSLSHLDISYNQLQSMPSDVFLNSFIPNSKDRRVIYACGNPWFCNSELEWFRQLLRDNLDIDIEKPGCQAVCVSSPNGCPVENTPLRSVDFCYSDDAQPLTGKALSLVGWIILVTFLLSGSIFSNNHDHSINFNLSVSTCPLWNESSTKKQKDQEIEEDTRVMSSTASMYGGGTSVVDRPYSTVPPVNLDLPAAHTLDDQPSNYFY</sequence>
<dbReference type="SMART" id="SM00369">
    <property type="entry name" value="LRR_TYP"/>
    <property type="match status" value="2"/>
</dbReference>
<evidence type="ECO:0000313" key="5">
    <source>
        <dbReference type="WBParaSite" id="Hba_14401"/>
    </source>
</evidence>
<keyword evidence="3" id="KW-0677">Repeat</keyword>
<dbReference type="WBParaSite" id="Hba_14401">
    <property type="protein sequence ID" value="Hba_14401"/>
    <property type="gene ID" value="Hba_14401"/>
</dbReference>
<dbReference type="InterPro" id="IPR032675">
    <property type="entry name" value="LRR_dom_sf"/>
</dbReference>
<dbReference type="GO" id="GO:0005886">
    <property type="term" value="C:plasma membrane"/>
    <property type="evidence" value="ECO:0007669"/>
    <property type="project" value="TreeGrafter"/>
</dbReference>
<dbReference type="Proteomes" id="UP000095283">
    <property type="component" value="Unplaced"/>
</dbReference>
<dbReference type="PROSITE" id="PS51450">
    <property type="entry name" value="LRR"/>
    <property type="match status" value="1"/>
</dbReference>
<dbReference type="Pfam" id="PF13855">
    <property type="entry name" value="LRR_8"/>
    <property type="match status" value="1"/>
</dbReference>
<evidence type="ECO:0000313" key="4">
    <source>
        <dbReference type="Proteomes" id="UP000095283"/>
    </source>
</evidence>
<name>A0A1I7X9X8_HETBA</name>
<dbReference type="Gene3D" id="3.80.10.10">
    <property type="entry name" value="Ribonuclease Inhibitor"/>
    <property type="match status" value="1"/>
</dbReference>
<protein>
    <submittedName>
        <fullName evidence="5">LRRCT domain-containing protein</fullName>
    </submittedName>
</protein>
<evidence type="ECO:0000256" key="2">
    <source>
        <dbReference type="ARBA" id="ARBA00022729"/>
    </source>
</evidence>
<dbReference type="InterPro" id="IPR001611">
    <property type="entry name" value="Leu-rich_rpt"/>
</dbReference>
<dbReference type="InterPro" id="IPR050541">
    <property type="entry name" value="LRR_TM_domain-containing"/>
</dbReference>
<dbReference type="AlphaFoldDB" id="A0A1I7X9X8"/>
<proteinExistence type="predicted"/>
<organism evidence="4 5">
    <name type="scientific">Heterorhabditis bacteriophora</name>
    <name type="common">Entomopathogenic nematode worm</name>
    <dbReference type="NCBI Taxonomy" id="37862"/>
    <lineage>
        <taxon>Eukaryota</taxon>
        <taxon>Metazoa</taxon>
        <taxon>Ecdysozoa</taxon>
        <taxon>Nematoda</taxon>
        <taxon>Chromadorea</taxon>
        <taxon>Rhabditida</taxon>
        <taxon>Rhabditina</taxon>
        <taxon>Rhabditomorpha</taxon>
        <taxon>Strongyloidea</taxon>
        <taxon>Heterorhabditidae</taxon>
        <taxon>Heterorhabditis</taxon>
    </lineage>
</organism>
<keyword evidence="2" id="KW-0732">Signal</keyword>
<evidence type="ECO:0000256" key="3">
    <source>
        <dbReference type="ARBA" id="ARBA00022737"/>
    </source>
</evidence>
<dbReference type="PANTHER" id="PTHR24369:SF210">
    <property type="entry name" value="CHAOPTIN-RELATED"/>
    <property type="match status" value="1"/>
</dbReference>
<accession>A0A1I7X9X8</accession>
<dbReference type="SUPFAM" id="SSF52058">
    <property type="entry name" value="L domain-like"/>
    <property type="match status" value="1"/>
</dbReference>